<evidence type="ECO:0000256" key="5">
    <source>
        <dbReference type="SAM" id="MobiDB-lite"/>
    </source>
</evidence>
<dbReference type="InterPro" id="IPR043203">
    <property type="entry name" value="VGCC_Ca_Na"/>
</dbReference>
<dbReference type="SUPFAM" id="SSF81324">
    <property type="entry name" value="Voltage-gated potassium channels"/>
    <property type="match status" value="1"/>
</dbReference>
<feature type="transmembrane region" description="Helical" evidence="6">
    <location>
        <begin position="78"/>
        <end position="99"/>
    </location>
</feature>
<evidence type="ECO:0000256" key="3">
    <source>
        <dbReference type="ARBA" id="ARBA00022989"/>
    </source>
</evidence>
<organism evidence="8">
    <name type="scientific">uncultured Armatimonadetes bacterium</name>
    <dbReference type="NCBI Taxonomy" id="157466"/>
    <lineage>
        <taxon>Bacteria</taxon>
        <taxon>Bacillati</taxon>
        <taxon>Armatimonadota</taxon>
        <taxon>environmental samples</taxon>
    </lineage>
</organism>
<feature type="transmembrane region" description="Helical" evidence="6">
    <location>
        <begin position="137"/>
        <end position="157"/>
    </location>
</feature>
<feature type="transmembrane region" description="Helical" evidence="6">
    <location>
        <begin position="164"/>
        <end position="184"/>
    </location>
</feature>
<dbReference type="GO" id="GO:0005248">
    <property type="term" value="F:voltage-gated sodium channel activity"/>
    <property type="evidence" value="ECO:0007669"/>
    <property type="project" value="TreeGrafter"/>
</dbReference>
<dbReference type="Gene3D" id="1.10.287.70">
    <property type="match status" value="1"/>
</dbReference>
<dbReference type="InterPro" id="IPR027359">
    <property type="entry name" value="Volt_channel_dom_sf"/>
</dbReference>
<dbReference type="EMBL" id="CADCTO010000130">
    <property type="protein sequence ID" value="CAA9230782.1"/>
    <property type="molecule type" value="Genomic_DNA"/>
</dbReference>
<feature type="transmembrane region" description="Helical" evidence="6">
    <location>
        <begin position="196"/>
        <end position="221"/>
    </location>
</feature>
<feature type="compositionally biased region" description="Gly residues" evidence="5">
    <location>
        <begin position="279"/>
        <end position="288"/>
    </location>
</feature>
<name>A0A6J4HQB7_9BACT</name>
<evidence type="ECO:0000256" key="6">
    <source>
        <dbReference type="SAM" id="Phobius"/>
    </source>
</evidence>
<keyword evidence="4 6" id="KW-0472">Membrane</keyword>
<gene>
    <name evidence="8" type="ORF">AVDCRST_MAG63-956</name>
</gene>
<evidence type="ECO:0000256" key="4">
    <source>
        <dbReference type="ARBA" id="ARBA00023136"/>
    </source>
</evidence>
<dbReference type="Pfam" id="PF00520">
    <property type="entry name" value="Ion_trans"/>
    <property type="match status" value="1"/>
</dbReference>
<evidence type="ECO:0000259" key="7">
    <source>
        <dbReference type="Pfam" id="PF00520"/>
    </source>
</evidence>
<feature type="domain" description="Ion transport" evidence="7">
    <location>
        <begin position="13"/>
        <end position="231"/>
    </location>
</feature>
<reference evidence="8" key="1">
    <citation type="submission" date="2020-02" db="EMBL/GenBank/DDBJ databases">
        <authorList>
            <person name="Meier V. D."/>
        </authorList>
    </citation>
    <scope>NUCLEOTIDE SEQUENCE</scope>
    <source>
        <strain evidence="8">AVDCRST_MAG63</strain>
    </source>
</reference>
<feature type="transmembrane region" description="Helical" evidence="6">
    <location>
        <begin position="12"/>
        <end position="31"/>
    </location>
</feature>
<dbReference type="PANTHER" id="PTHR10037">
    <property type="entry name" value="VOLTAGE-GATED CATION CHANNEL CALCIUM AND SODIUM"/>
    <property type="match status" value="1"/>
</dbReference>
<evidence type="ECO:0000256" key="2">
    <source>
        <dbReference type="ARBA" id="ARBA00022692"/>
    </source>
</evidence>
<sequence length="288" mass="31602">MVAWCRRVAEDPRFQAFILGVIVFNAVLMGLETSRPLMHAYGPGFAAINAAVQAVFVAEIVIRLLAHAPRLDRFFTDGWNVFDFIIVTLSLLPVAGPFATVSRLARLLRVTRVVSLSPDLRLIIGTMLRSIPSLGNVAMLLGVLIYVYAIAGFYQFNRTAPEDWGTLGAALLSVFQMLTLEGWVEMQAAVLPRHPYAWIFFGTFVVIGIFIVLNLFIAVVLNNLEKVQAEERAEEQAGDAPEQDLLRQVEALKAQLDAFETVLRNQRQQNTTGAANTGSAGGGDIAAR</sequence>
<dbReference type="Gene3D" id="1.20.120.350">
    <property type="entry name" value="Voltage-gated potassium channels. Chain C"/>
    <property type="match status" value="1"/>
</dbReference>
<feature type="region of interest" description="Disordered" evidence="5">
    <location>
        <begin position="267"/>
        <end position="288"/>
    </location>
</feature>
<keyword evidence="3 6" id="KW-1133">Transmembrane helix</keyword>
<dbReference type="GO" id="GO:0001518">
    <property type="term" value="C:voltage-gated sodium channel complex"/>
    <property type="evidence" value="ECO:0007669"/>
    <property type="project" value="TreeGrafter"/>
</dbReference>
<evidence type="ECO:0000256" key="1">
    <source>
        <dbReference type="ARBA" id="ARBA00004141"/>
    </source>
</evidence>
<dbReference type="AlphaFoldDB" id="A0A6J4HQB7"/>
<comment type="subcellular location">
    <subcellularLocation>
        <location evidence="1">Membrane</location>
        <topology evidence="1">Multi-pass membrane protein</topology>
    </subcellularLocation>
</comment>
<protein>
    <recommendedName>
        <fullName evidence="7">Ion transport domain-containing protein</fullName>
    </recommendedName>
</protein>
<proteinExistence type="predicted"/>
<keyword evidence="2 6" id="KW-0812">Transmembrane</keyword>
<dbReference type="InterPro" id="IPR005821">
    <property type="entry name" value="Ion_trans_dom"/>
</dbReference>
<feature type="transmembrane region" description="Helical" evidence="6">
    <location>
        <begin position="43"/>
        <end position="66"/>
    </location>
</feature>
<dbReference type="PANTHER" id="PTHR10037:SF62">
    <property type="entry name" value="SODIUM CHANNEL PROTEIN 60E"/>
    <property type="match status" value="1"/>
</dbReference>
<accession>A0A6J4HQB7</accession>
<evidence type="ECO:0000313" key="8">
    <source>
        <dbReference type="EMBL" id="CAA9230782.1"/>
    </source>
</evidence>